<dbReference type="HOGENOM" id="CLU_012062_16_9_5"/>
<evidence type="ECO:0000256" key="4">
    <source>
        <dbReference type="SAM" id="MobiDB-lite"/>
    </source>
</evidence>
<dbReference type="Proteomes" id="UP000001364">
    <property type="component" value="Chromosome"/>
</dbReference>
<dbReference type="RefSeq" id="WP_010918863.1">
    <property type="nucleotide sequence ID" value="NC_011916.1"/>
</dbReference>
<keyword evidence="8" id="KW-1185">Reference proteome</keyword>
<evidence type="ECO:0000256" key="5">
    <source>
        <dbReference type="SAM" id="SignalP"/>
    </source>
</evidence>
<dbReference type="KEGG" id="ccs:CCNA_01030"/>
<feature type="domain" description="PPIase cyclophilin-type" evidence="6">
    <location>
        <begin position="43"/>
        <end position="205"/>
    </location>
</feature>
<evidence type="ECO:0000256" key="2">
    <source>
        <dbReference type="ARBA" id="ARBA00023110"/>
    </source>
</evidence>
<dbReference type="CDD" id="cd00317">
    <property type="entry name" value="cyclophilin"/>
    <property type="match status" value="1"/>
</dbReference>
<keyword evidence="3 7" id="KW-0413">Isomerase</keyword>
<evidence type="ECO:0000256" key="1">
    <source>
        <dbReference type="ARBA" id="ARBA00013194"/>
    </source>
</evidence>
<keyword evidence="5" id="KW-0732">Signal</keyword>
<dbReference type="SUPFAM" id="SSF50891">
    <property type="entry name" value="Cyclophilin-like"/>
    <property type="match status" value="1"/>
</dbReference>
<dbReference type="RefSeq" id="YP_002516403.1">
    <property type="nucleotide sequence ID" value="NC_011916.1"/>
</dbReference>
<evidence type="ECO:0000313" key="8">
    <source>
        <dbReference type="Proteomes" id="UP000001364"/>
    </source>
</evidence>
<dbReference type="OrthoDB" id="9807797at2"/>
<accession>A0A0H3C5B3</accession>
<name>A0A0H3C5B3_CAUVN</name>
<evidence type="ECO:0000256" key="3">
    <source>
        <dbReference type="ARBA" id="ARBA00023235"/>
    </source>
</evidence>
<evidence type="ECO:0000259" key="6">
    <source>
        <dbReference type="PROSITE" id="PS50072"/>
    </source>
</evidence>
<dbReference type="PhylomeDB" id="A0A0H3C5B3"/>
<gene>
    <name evidence="7" type="ordered locus">CCNA_01030</name>
</gene>
<dbReference type="PANTHER" id="PTHR43246">
    <property type="entry name" value="PEPTIDYL-PROLYL CIS-TRANS ISOMERASE CYP38, CHLOROPLASTIC"/>
    <property type="match status" value="1"/>
</dbReference>
<dbReference type="InterPro" id="IPR044665">
    <property type="entry name" value="E_coli_cyclophilin_A-like"/>
</dbReference>
<dbReference type="InterPro" id="IPR002130">
    <property type="entry name" value="Cyclophilin-type_PPIase_dom"/>
</dbReference>
<dbReference type="Gene3D" id="2.40.100.10">
    <property type="entry name" value="Cyclophilin-like"/>
    <property type="match status" value="1"/>
</dbReference>
<feature type="signal peptide" evidence="5">
    <location>
        <begin position="1"/>
        <end position="30"/>
    </location>
</feature>
<proteinExistence type="predicted"/>
<dbReference type="GO" id="GO:0003755">
    <property type="term" value="F:peptidyl-prolyl cis-trans isomerase activity"/>
    <property type="evidence" value="ECO:0007669"/>
    <property type="project" value="UniProtKB-KW"/>
</dbReference>
<evidence type="ECO:0000313" key="7">
    <source>
        <dbReference type="EMBL" id="ACL94495.1"/>
    </source>
</evidence>
<dbReference type="GeneID" id="7329779"/>
<sequence length="205" mass="21631">MTASKIVRRALIGALAAAPLLVAAASPALAAGKPRVAILTDKGTIVVELEDKKAPITAENFLYYVDKRRFDGGQFFRANRAKGAPGQGSIQGQPKPYSRRAPPIAHESTLKTGLKHKTGAISMGRDAPGSATADFFICASPQPYLDAKPGKSDAAQGYAVFGYVVEGMDVVKKILSGRTDGPTNVPSMKGQILNPPVKIISMKRV</sequence>
<dbReference type="InterPro" id="IPR006311">
    <property type="entry name" value="TAT_signal"/>
</dbReference>
<dbReference type="InterPro" id="IPR029000">
    <property type="entry name" value="Cyclophilin-like_dom_sf"/>
</dbReference>
<dbReference type="PROSITE" id="PS51318">
    <property type="entry name" value="TAT"/>
    <property type="match status" value="1"/>
</dbReference>
<dbReference type="EMBL" id="CP001340">
    <property type="protein sequence ID" value="ACL94495.1"/>
    <property type="molecule type" value="Genomic_DNA"/>
</dbReference>
<dbReference type="AlphaFoldDB" id="A0A0H3C5B3"/>
<dbReference type="EC" id="5.2.1.8" evidence="1"/>
<organism evidence="7 8">
    <name type="scientific">Caulobacter vibrioides (strain NA1000 / CB15N)</name>
    <name type="common">Caulobacter crescentus</name>
    <dbReference type="NCBI Taxonomy" id="565050"/>
    <lineage>
        <taxon>Bacteria</taxon>
        <taxon>Pseudomonadati</taxon>
        <taxon>Pseudomonadota</taxon>
        <taxon>Alphaproteobacteria</taxon>
        <taxon>Caulobacterales</taxon>
        <taxon>Caulobacteraceae</taxon>
        <taxon>Caulobacter</taxon>
    </lineage>
</organism>
<dbReference type="PATRIC" id="fig|565050.3.peg.1011"/>
<dbReference type="PROSITE" id="PS50072">
    <property type="entry name" value="CSA_PPIASE_2"/>
    <property type="match status" value="1"/>
</dbReference>
<feature type="chain" id="PRO_5002605870" description="peptidylprolyl isomerase" evidence="5">
    <location>
        <begin position="31"/>
        <end position="205"/>
    </location>
</feature>
<dbReference type="SMR" id="A0A0H3C5B3"/>
<protein>
    <recommendedName>
        <fullName evidence="1">peptidylprolyl isomerase</fullName>
        <ecNumber evidence="1">5.2.1.8</ecNumber>
    </recommendedName>
</protein>
<keyword evidence="2" id="KW-0697">Rotamase</keyword>
<dbReference type="Pfam" id="PF00160">
    <property type="entry name" value="Pro_isomerase"/>
    <property type="match status" value="1"/>
</dbReference>
<reference evidence="7 8" key="1">
    <citation type="journal article" date="2010" name="J. Bacteriol.">
        <title>The genetic basis of laboratory adaptation in Caulobacter crescentus.</title>
        <authorList>
            <person name="Marks M.E."/>
            <person name="Castro-Rojas C.M."/>
            <person name="Teiling C."/>
            <person name="Du L."/>
            <person name="Kapatral V."/>
            <person name="Walunas T.L."/>
            <person name="Crosson S."/>
        </authorList>
    </citation>
    <scope>NUCLEOTIDE SEQUENCE [LARGE SCALE GENOMIC DNA]</scope>
    <source>
        <strain evidence="8">NA1000 / CB15N</strain>
    </source>
</reference>
<feature type="region of interest" description="Disordered" evidence="4">
    <location>
        <begin position="81"/>
        <end position="102"/>
    </location>
</feature>